<dbReference type="Proteomes" id="UP000637383">
    <property type="component" value="Unassembled WGS sequence"/>
</dbReference>
<comment type="caution">
    <text evidence="1">The sequence shown here is derived from an EMBL/GenBank/DDBJ whole genome shotgun (WGS) entry which is preliminary data.</text>
</comment>
<accession>A0ABR8K0S7</accession>
<name>A0ABR8K0S7_9NOSO</name>
<dbReference type="EMBL" id="JACJTU010000001">
    <property type="protein sequence ID" value="MBD2732603.1"/>
    <property type="molecule type" value="Genomic_DNA"/>
</dbReference>
<dbReference type="RefSeq" id="WP_190953311.1">
    <property type="nucleotide sequence ID" value="NZ_JACJTU010000001.1"/>
</dbReference>
<reference evidence="1 2" key="1">
    <citation type="journal article" date="2020" name="ISME J.">
        <title>Comparative genomics reveals insights into cyanobacterial evolution and habitat adaptation.</title>
        <authorList>
            <person name="Chen M.Y."/>
            <person name="Teng W.K."/>
            <person name="Zhao L."/>
            <person name="Hu C.X."/>
            <person name="Zhou Y.K."/>
            <person name="Han B.P."/>
            <person name="Song L.R."/>
            <person name="Shu W.S."/>
        </authorList>
    </citation>
    <scope>NUCLEOTIDE SEQUENCE [LARGE SCALE GENOMIC DNA]</scope>
    <source>
        <strain evidence="1 2">FACHB-159</strain>
    </source>
</reference>
<keyword evidence="2" id="KW-1185">Reference proteome</keyword>
<protein>
    <submittedName>
        <fullName evidence="1">Uncharacterized protein</fullName>
    </submittedName>
</protein>
<organism evidence="1 2">
    <name type="scientific">Nostoc paludosum FACHB-159</name>
    <dbReference type="NCBI Taxonomy" id="2692908"/>
    <lineage>
        <taxon>Bacteria</taxon>
        <taxon>Bacillati</taxon>
        <taxon>Cyanobacteriota</taxon>
        <taxon>Cyanophyceae</taxon>
        <taxon>Nostocales</taxon>
        <taxon>Nostocaceae</taxon>
        <taxon>Nostoc</taxon>
    </lineage>
</organism>
<proteinExistence type="predicted"/>
<evidence type="ECO:0000313" key="2">
    <source>
        <dbReference type="Proteomes" id="UP000637383"/>
    </source>
</evidence>
<evidence type="ECO:0000313" key="1">
    <source>
        <dbReference type="EMBL" id="MBD2732603.1"/>
    </source>
</evidence>
<sequence>MARQKERAFWATFLSQDLRKNRQKALFIEPPSLREASANAQRLVEKNAKDS</sequence>
<gene>
    <name evidence="1" type="ORF">H6H03_01565</name>
</gene>